<dbReference type="AlphaFoldDB" id="A0A2Z4NDK7"/>
<evidence type="ECO:0000313" key="3">
    <source>
        <dbReference type="Proteomes" id="UP000250218"/>
    </source>
</evidence>
<dbReference type="KEGG" id="mane:DP065_02880"/>
<dbReference type="InterPro" id="IPR002725">
    <property type="entry name" value="YgjP-like_metallopeptidase"/>
</dbReference>
<reference evidence="3" key="1">
    <citation type="submission" date="2018-06" db="EMBL/GenBank/DDBJ databases">
        <title>Complete genome sequences of Mycoplasma anatis, M. anseris and M. cloacale type strains.</title>
        <authorList>
            <person name="Grozner D."/>
            <person name="Forro B."/>
            <person name="Sulyok K.M."/>
            <person name="Marton S."/>
            <person name="Kreizinger Z."/>
            <person name="Banyai K."/>
            <person name="Gyuranecz M."/>
        </authorList>
    </citation>
    <scope>NUCLEOTIDE SEQUENCE [LARGE SCALE GENOMIC DNA]</scope>
    <source>
        <strain evidence="3">ATCC 49234</strain>
    </source>
</reference>
<organism evidence="2 3">
    <name type="scientific">[Mycoplasma] anseris</name>
    <dbReference type="NCBI Taxonomy" id="92400"/>
    <lineage>
        <taxon>Bacteria</taxon>
        <taxon>Bacillati</taxon>
        <taxon>Mycoplasmatota</taxon>
        <taxon>Mycoplasmoidales</taxon>
        <taxon>Metamycoplasmataceae</taxon>
        <taxon>Metamycoplasma</taxon>
    </lineage>
</organism>
<dbReference type="EMBL" id="CP030140">
    <property type="protein sequence ID" value="AWX69673.1"/>
    <property type="molecule type" value="Genomic_DNA"/>
</dbReference>
<proteinExistence type="predicted"/>
<dbReference type="CDD" id="cd07344">
    <property type="entry name" value="M48_yhfN_like"/>
    <property type="match status" value="1"/>
</dbReference>
<dbReference type="PANTHER" id="PTHR30399">
    <property type="entry name" value="UNCHARACTERIZED PROTEIN YGJP"/>
    <property type="match status" value="1"/>
</dbReference>
<name>A0A2Z4NDK7_9BACT</name>
<dbReference type="PANTHER" id="PTHR30399:SF1">
    <property type="entry name" value="UTP PYROPHOSPHATASE"/>
    <property type="match status" value="1"/>
</dbReference>
<protein>
    <submittedName>
        <fullName evidence="2">M48 family peptidase</fullName>
    </submittedName>
</protein>
<dbReference type="Pfam" id="PF01863">
    <property type="entry name" value="YgjP-like"/>
    <property type="match status" value="1"/>
</dbReference>
<feature type="domain" description="YgjP-like metallopeptidase" evidence="1">
    <location>
        <begin position="50"/>
        <end position="223"/>
    </location>
</feature>
<gene>
    <name evidence="2" type="ORF">DP065_02880</name>
</gene>
<evidence type="ECO:0000313" key="2">
    <source>
        <dbReference type="EMBL" id="AWX69673.1"/>
    </source>
</evidence>
<dbReference type="Proteomes" id="UP000250218">
    <property type="component" value="Chromosome"/>
</dbReference>
<sequence length="238" mass="28835">MKNPDKILYWTIDNQTFCIKVYFKNQLSAKLKLKDDEFILKLPVFMFNDTKLSSFLNKSIPILIKNKPARYLKIDLENQTFYYFGSAINFNYQNKIITFLIDNHLIKLKCYNQTNIEKTIWKFLKLALLKKIKMLCEKWSFKFKNQFEIKISNKKTSWATNYLTKKQIIFSQFLVFYDPFCIEYVVCHELAHFNHANHSKAFWNLVLEMFPKYKKAKRMLNKHCYNLELLQRDEVQHD</sequence>
<keyword evidence="3" id="KW-1185">Reference proteome</keyword>
<dbReference type="RefSeq" id="WP_052169675.1">
    <property type="nucleotide sequence ID" value="NZ_CP030140.1"/>
</dbReference>
<dbReference type="Gene3D" id="3.30.2010.10">
    <property type="entry name" value="Metalloproteases ('zincins'), catalytic domain"/>
    <property type="match status" value="1"/>
</dbReference>
<evidence type="ECO:0000259" key="1">
    <source>
        <dbReference type="Pfam" id="PF01863"/>
    </source>
</evidence>
<accession>A0A2Z4NDK7</accession>
<dbReference type="InterPro" id="IPR053136">
    <property type="entry name" value="UTP_pyrophosphatase-like"/>
</dbReference>